<evidence type="ECO:0000256" key="5">
    <source>
        <dbReference type="ARBA" id="ARBA00023122"/>
    </source>
</evidence>
<dbReference type="Proteomes" id="UP000826709">
    <property type="component" value="Chromosome"/>
</dbReference>
<evidence type="ECO:0000256" key="1">
    <source>
        <dbReference type="ARBA" id="ARBA00004141"/>
    </source>
</evidence>
<dbReference type="InterPro" id="IPR016169">
    <property type="entry name" value="FAD-bd_PCMH_sub2"/>
</dbReference>
<dbReference type="SMART" id="SM00116">
    <property type="entry name" value="CBS"/>
    <property type="match status" value="2"/>
</dbReference>
<dbReference type="RefSeq" id="WP_220681079.1">
    <property type="nucleotide sequence ID" value="NZ_CP037968.1"/>
</dbReference>
<evidence type="ECO:0000256" key="9">
    <source>
        <dbReference type="SAM" id="Phobius"/>
    </source>
</evidence>
<dbReference type="SUPFAM" id="SSF56176">
    <property type="entry name" value="FAD-binding/transporter-associated domain-like"/>
    <property type="match status" value="1"/>
</dbReference>
<dbReference type="CDD" id="cd04590">
    <property type="entry name" value="CBS_pair_CorC_HlyC_assoc"/>
    <property type="match status" value="1"/>
</dbReference>
<feature type="domain" description="CBS" evidence="10">
    <location>
        <begin position="283"/>
        <end position="340"/>
    </location>
</feature>
<dbReference type="Gene3D" id="3.10.580.10">
    <property type="entry name" value="CBS-domain"/>
    <property type="match status" value="1"/>
</dbReference>
<evidence type="ECO:0000256" key="7">
    <source>
        <dbReference type="ARBA" id="ARBA00023167"/>
    </source>
</evidence>
<dbReference type="Gene3D" id="3.30.465.10">
    <property type="match status" value="1"/>
</dbReference>
<keyword evidence="4 9" id="KW-1133">Transmembrane helix</keyword>
<keyword evidence="7" id="KW-0028">Amino-acid biosynthesis</keyword>
<keyword evidence="6 9" id="KW-0472">Membrane</keyword>
<evidence type="ECO:0000313" key="12">
    <source>
        <dbReference type="EMBL" id="QYZ79772.1"/>
    </source>
</evidence>
<dbReference type="InterPro" id="IPR046342">
    <property type="entry name" value="CBS_dom_sf"/>
</dbReference>
<dbReference type="InterPro" id="IPR044751">
    <property type="entry name" value="Ion_transp-like_CBS"/>
</dbReference>
<dbReference type="PANTHER" id="PTHR22777:SF17">
    <property type="entry name" value="UPF0053 PROTEIN SLL0260"/>
    <property type="match status" value="1"/>
</dbReference>
<evidence type="ECO:0000259" key="11">
    <source>
        <dbReference type="PROSITE" id="PS51846"/>
    </source>
</evidence>
<feature type="transmembrane region" description="Helical" evidence="9">
    <location>
        <begin position="65"/>
        <end position="90"/>
    </location>
</feature>
<evidence type="ECO:0000256" key="4">
    <source>
        <dbReference type="ARBA" id="ARBA00022989"/>
    </source>
</evidence>
<proteinExistence type="predicted"/>
<dbReference type="SMART" id="SM01091">
    <property type="entry name" value="CorC_HlyC"/>
    <property type="match status" value="1"/>
</dbReference>
<dbReference type="KEGG" id="mfk:E2N92_10190"/>
<evidence type="ECO:0000256" key="8">
    <source>
        <dbReference type="PROSITE-ProRule" id="PRU00703"/>
    </source>
</evidence>
<protein>
    <submittedName>
        <fullName evidence="12">HlyC/CorC family transporter</fullName>
    </submittedName>
</protein>
<accession>A0A8G1EHA4</accession>
<comment type="subcellular location">
    <subcellularLocation>
        <location evidence="1">Membrane</location>
        <topology evidence="1">Multi-pass membrane protein</topology>
    </subcellularLocation>
</comment>
<dbReference type="GO" id="GO:0005886">
    <property type="term" value="C:plasma membrane"/>
    <property type="evidence" value="ECO:0007669"/>
    <property type="project" value="TreeGrafter"/>
</dbReference>
<keyword evidence="5 8" id="KW-0129">CBS domain</keyword>
<dbReference type="SUPFAM" id="SSF54631">
    <property type="entry name" value="CBS-domain pair"/>
    <property type="match status" value="1"/>
</dbReference>
<evidence type="ECO:0000256" key="3">
    <source>
        <dbReference type="ARBA" id="ARBA00022737"/>
    </source>
</evidence>
<dbReference type="PANTHER" id="PTHR22777">
    <property type="entry name" value="HEMOLYSIN-RELATED"/>
    <property type="match status" value="1"/>
</dbReference>
<keyword evidence="3" id="KW-0677">Repeat</keyword>
<evidence type="ECO:0000256" key="2">
    <source>
        <dbReference type="ARBA" id="ARBA00022692"/>
    </source>
</evidence>
<dbReference type="OrthoDB" id="53218at2157"/>
<feature type="transmembrane region" description="Helical" evidence="9">
    <location>
        <begin position="102"/>
        <end position="123"/>
    </location>
</feature>
<dbReference type="InterPro" id="IPR000644">
    <property type="entry name" value="CBS_dom"/>
</dbReference>
<feature type="domain" description="CBS" evidence="10">
    <location>
        <begin position="219"/>
        <end position="278"/>
    </location>
</feature>
<dbReference type="Pfam" id="PF03471">
    <property type="entry name" value="CorC_HlyC"/>
    <property type="match status" value="1"/>
</dbReference>
<dbReference type="InterPro" id="IPR002550">
    <property type="entry name" value="CNNM"/>
</dbReference>
<feature type="transmembrane region" description="Helical" evidence="9">
    <location>
        <begin position="6"/>
        <end position="28"/>
    </location>
</feature>
<evidence type="ECO:0000256" key="6">
    <source>
        <dbReference type="ARBA" id="ARBA00023136"/>
    </source>
</evidence>
<feature type="domain" description="CNNM transmembrane" evidence="11">
    <location>
        <begin position="1"/>
        <end position="200"/>
    </location>
</feature>
<dbReference type="Pfam" id="PF00571">
    <property type="entry name" value="CBS"/>
    <property type="match status" value="2"/>
</dbReference>
<dbReference type="Pfam" id="PF01595">
    <property type="entry name" value="CNNM"/>
    <property type="match status" value="1"/>
</dbReference>
<reference evidence="12" key="2">
    <citation type="submission" date="2019-03" db="EMBL/GenBank/DDBJ databases">
        <authorList>
            <person name="Chen S.-C."/>
            <person name="Wu S.-Y."/>
            <person name="Lai M.-C."/>
        </authorList>
    </citation>
    <scope>NUCLEOTIDE SEQUENCE</scope>
    <source>
        <strain evidence="12">ML15</strain>
    </source>
</reference>
<dbReference type="InterPro" id="IPR036318">
    <property type="entry name" value="FAD-bd_PCMH-like_sf"/>
</dbReference>
<dbReference type="InterPro" id="IPR005170">
    <property type="entry name" value="Transptr-assoc_dom"/>
</dbReference>
<gene>
    <name evidence="12" type="ORF">E2N92_10190</name>
</gene>
<evidence type="ECO:0000259" key="10">
    <source>
        <dbReference type="PROSITE" id="PS51371"/>
    </source>
</evidence>
<keyword evidence="2 9" id="KW-0812">Transmembrane</keyword>
<name>A0A8G1EHA4_9EURY</name>
<keyword evidence="7" id="KW-0486">Methionine biosynthesis</keyword>
<sequence length="441" mass="47813">MSYLIEIAIIVILIVFNGIFAMSEFAIVSARKARLQQRAEKGDAGAATALALAESPTSFLSTIQIGITLVGILAGAFGGATVAAGVVPFFQEIPALAPYSQVLSITLVVLVITYLTLIFGELVPKRIALTNAETIASTVARPMRLLSVVATPVVFVLSRSTEAVLKVMGIRDAAEPPVTEEEIMMMLEEGTRAGVFERSELHMLEGVFDLDDRRVESLMTPRPHIVALDLDDPDTENLRKMVQSGRSRFPVYEGDPDNIVGMVSVKKVMAKMEEGTSPAIRAAVTEPFFVPEGLQVLKLIEAFKETGLNIALVTDEYGSVQGLVTLHDVLEAIVGDVRTLRERAEVGVVVREDGSWLIDGSTAVENIKEILSVDVFPGEEEGRYHSLAGLIMYVLERIPRTGDYIELGNLRYEVVDMDGNRVDKVLVTRVAGEPGVGEGQT</sequence>
<dbReference type="PROSITE" id="PS51846">
    <property type="entry name" value="CNNM"/>
    <property type="match status" value="1"/>
</dbReference>
<dbReference type="EMBL" id="CP037968">
    <property type="protein sequence ID" value="QYZ79772.1"/>
    <property type="molecule type" value="Genomic_DNA"/>
</dbReference>
<organism evidence="12 13">
    <name type="scientific">Methanofollis formosanus</name>
    <dbReference type="NCBI Taxonomy" id="299308"/>
    <lineage>
        <taxon>Archaea</taxon>
        <taxon>Methanobacteriati</taxon>
        <taxon>Methanobacteriota</taxon>
        <taxon>Stenosarchaea group</taxon>
        <taxon>Methanomicrobia</taxon>
        <taxon>Methanomicrobiales</taxon>
        <taxon>Methanomicrobiaceae</taxon>
        <taxon>Methanofollis</taxon>
    </lineage>
</organism>
<dbReference type="PROSITE" id="PS51371">
    <property type="entry name" value="CBS"/>
    <property type="match status" value="2"/>
</dbReference>
<evidence type="ECO:0000313" key="13">
    <source>
        <dbReference type="Proteomes" id="UP000826709"/>
    </source>
</evidence>
<dbReference type="GO" id="GO:0009086">
    <property type="term" value="P:methionine biosynthetic process"/>
    <property type="evidence" value="ECO:0007669"/>
    <property type="project" value="UniProtKB-KW"/>
</dbReference>
<keyword evidence="13" id="KW-1185">Reference proteome</keyword>
<dbReference type="GO" id="GO:0050660">
    <property type="term" value="F:flavin adenine dinucleotide binding"/>
    <property type="evidence" value="ECO:0007669"/>
    <property type="project" value="InterPro"/>
</dbReference>
<dbReference type="AlphaFoldDB" id="A0A8G1EHA4"/>
<reference evidence="12" key="1">
    <citation type="journal article" date="2005" name="Int. J. Syst. Evol. Microbiol.">
        <title>Methanofollis formosanus sp. nov., isolated from a fish pond.</title>
        <authorList>
            <person name="Wu S.Y."/>
            <person name="Chen S.C."/>
            <person name="Lai M.C."/>
        </authorList>
    </citation>
    <scope>NUCLEOTIDE SEQUENCE</scope>
    <source>
        <strain evidence="12">ML15</strain>
    </source>
</reference>